<evidence type="ECO:0000313" key="2">
    <source>
        <dbReference type="EMBL" id="MBP1927143.1"/>
    </source>
</evidence>
<dbReference type="EMBL" id="JAGGKS010000010">
    <property type="protein sequence ID" value="MBP1927143.1"/>
    <property type="molecule type" value="Genomic_DNA"/>
</dbReference>
<proteinExistence type="predicted"/>
<accession>A0ABS4GHH1</accession>
<gene>
    <name evidence="2" type="ORF">J2Z76_003016</name>
</gene>
<organism evidence="2 3">
    <name type="scientific">Sedimentibacter acidaminivorans</name>
    <dbReference type="NCBI Taxonomy" id="913099"/>
    <lineage>
        <taxon>Bacteria</taxon>
        <taxon>Bacillati</taxon>
        <taxon>Bacillota</taxon>
        <taxon>Tissierellia</taxon>
        <taxon>Sedimentibacter</taxon>
    </lineage>
</organism>
<name>A0ABS4GHH1_9FIRM</name>
<evidence type="ECO:0000313" key="3">
    <source>
        <dbReference type="Proteomes" id="UP001519342"/>
    </source>
</evidence>
<dbReference type="Gene3D" id="3.10.129.10">
    <property type="entry name" value="Hotdog Thioesterase"/>
    <property type="match status" value="1"/>
</dbReference>
<sequence>MLNSNINHKIYEGLSITYEKVTTAADSYISNSTSIDSLLSSPSLLSTIIDVSCKMLDKLLPDEYITVGRNLELSHYHPTLIGEKISIVIKVVKVDKQRVHLEFVGSDYLGEFCKGKYEKVIVNRNTIIESAVKRAKL</sequence>
<keyword evidence="3" id="KW-1185">Reference proteome</keyword>
<dbReference type="Pfam" id="PF22636">
    <property type="entry name" value="FlK"/>
    <property type="match status" value="1"/>
</dbReference>
<reference evidence="2 3" key="1">
    <citation type="submission" date="2021-03" db="EMBL/GenBank/DDBJ databases">
        <title>Genomic Encyclopedia of Type Strains, Phase IV (KMG-IV): sequencing the most valuable type-strain genomes for metagenomic binning, comparative biology and taxonomic classification.</title>
        <authorList>
            <person name="Goeker M."/>
        </authorList>
    </citation>
    <scope>NUCLEOTIDE SEQUENCE [LARGE SCALE GENOMIC DNA]</scope>
    <source>
        <strain evidence="2 3">DSM 24004</strain>
    </source>
</reference>
<evidence type="ECO:0000259" key="1">
    <source>
        <dbReference type="Pfam" id="PF22636"/>
    </source>
</evidence>
<dbReference type="RefSeq" id="WP_209512857.1">
    <property type="nucleotide sequence ID" value="NZ_JAGGKS010000010.1"/>
</dbReference>
<feature type="domain" description="Fluoroacetyl-CoA-specific thioesterase-like" evidence="1">
    <location>
        <begin position="31"/>
        <end position="124"/>
    </location>
</feature>
<dbReference type="InterPro" id="IPR025540">
    <property type="entry name" value="FlK"/>
</dbReference>
<protein>
    <submittedName>
        <fullName evidence="2">Thioesterase</fullName>
    </submittedName>
</protein>
<dbReference type="PANTHER" id="PTHR36934">
    <property type="entry name" value="BLR0278 PROTEIN"/>
    <property type="match status" value="1"/>
</dbReference>
<dbReference type="InterPro" id="IPR054485">
    <property type="entry name" value="FlK-like_dom"/>
</dbReference>
<dbReference type="SUPFAM" id="SSF54637">
    <property type="entry name" value="Thioesterase/thiol ester dehydrase-isomerase"/>
    <property type="match status" value="1"/>
</dbReference>
<dbReference type="Proteomes" id="UP001519342">
    <property type="component" value="Unassembled WGS sequence"/>
</dbReference>
<dbReference type="InterPro" id="IPR029069">
    <property type="entry name" value="HotDog_dom_sf"/>
</dbReference>
<dbReference type="PANTHER" id="PTHR36934:SF1">
    <property type="entry name" value="THIOESTERASE DOMAIN-CONTAINING PROTEIN"/>
    <property type="match status" value="1"/>
</dbReference>
<comment type="caution">
    <text evidence="2">The sequence shown here is derived from an EMBL/GenBank/DDBJ whole genome shotgun (WGS) entry which is preliminary data.</text>
</comment>